<evidence type="ECO:0000313" key="4">
    <source>
        <dbReference type="Proteomes" id="UP000241447"/>
    </source>
</evidence>
<dbReference type="EMBL" id="CP028475">
    <property type="protein sequence ID" value="AVW91819.1"/>
    <property type="molecule type" value="Genomic_DNA"/>
</dbReference>
<name>A0A2R4M3X7_9RHOB</name>
<dbReference type="PRINTS" id="PR01217">
    <property type="entry name" value="PRICHEXTENSN"/>
</dbReference>
<dbReference type="Proteomes" id="UP000241447">
    <property type="component" value="Chromosome"/>
</dbReference>
<feature type="transmembrane region" description="Helical" evidence="2">
    <location>
        <begin position="6"/>
        <end position="26"/>
    </location>
</feature>
<feature type="compositionally biased region" description="Low complexity" evidence="1">
    <location>
        <begin position="257"/>
        <end position="281"/>
    </location>
</feature>
<organism evidence="3 4">
    <name type="scientific">Celeribacter baekdonensis</name>
    <dbReference type="NCBI Taxonomy" id="875171"/>
    <lineage>
        <taxon>Bacteria</taxon>
        <taxon>Pseudomonadati</taxon>
        <taxon>Pseudomonadota</taxon>
        <taxon>Alphaproteobacteria</taxon>
        <taxon>Rhodobacterales</taxon>
        <taxon>Roseobacteraceae</taxon>
        <taxon>Celeribacter</taxon>
    </lineage>
</organism>
<keyword evidence="2" id="KW-0472">Membrane</keyword>
<protein>
    <submittedName>
        <fullName evidence="3">Energy transducer TonB</fullName>
    </submittedName>
</protein>
<keyword evidence="2" id="KW-0812">Transmembrane</keyword>
<feature type="region of interest" description="Disordered" evidence="1">
    <location>
        <begin position="74"/>
        <end position="295"/>
    </location>
</feature>
<dbReference type="AlphaFoldDB" id="A0A2R4M3X7"/>
<gene>
    <name evidence="3" type="ORF">DA792_12650</name>
</gene>
<evidence type="ECO:0000256" key="1">
    <source>
        <dbReference type="SAM" id="MobiDB-lite"/>
    </source>
</evidence>
<dbReference type="OrthoDB" id="7161229at2"/>
<feature type="compositionally biased region" description="Low complexity" evidence="1">
    <location>
        <begin position="185"/>
        <end position="199"/>
    </location>
</feature>
<proteinExistence type="predicted"/>
<reference evidence="3 4" key="1">
    <citation type="submission" date="2018-03" db="EMBL/GenBank/DDBJ databases">
        <title>The Complete Genome of Celeribacter baekdonensis strain LH4, a Thiosulfate-Oxidizing Alphaproteobacterium Isolated from Gulf of Mexico Continental Slope Sediments.</title>
        <authorList>
            <person name="Flood B.E."/>
            <person name="Bailey J.V."/>
            <person name="Leprich D."/>
        </authorList>
    </citation>
    <scope>NUCLEOTIDE SEQUENCE [LARGE SCALE GENOMIC DNA]</scope>
    <source>
        <strain evidence="3 4">LH4</strain>
    </source>
</reference>
<dbReference type="RefSeq" id="WP_107720248.1">
    <property type="nucleotide sequence ID" value="NZ_CP028475.1"/>
</dbReference>
<dbReference type="Gene3D" id="3.30.1150.10">
    <property type="match status" value="1"/>
</dbReference>
<keyword evidence="2" id="KW-1133">Transmembrane helix</keyword>
<evidence type="ECO:0000313" key="3">
    <source>
        <dbReference type="EMBL" id="AVW91819.1"/>
    </source>
</evidence>
<evidence type="ECO:0000256" key="2">
    <source>
        <dbReference type="SAM" id="Phobius"/>
    </source>
</evidence>
<accession>A0A2R4M3X7</accession>
<sequence length="394" mass="41251">MNTGQYISGAGHLGLIAYMIFGGMFLSPKKTESVDVQEVALISEAEFAALSTTSTAPDTFAEAETLKAPVAETAPAPTPIEDSTPEVQPSEAPPPDVPEPRPEVSESLPAPVEVDPTPPSPQVEPELSQEDPGAGLPDIPDRKPTPRPVPRISDQVVSTPEPQPEISDAPVEATSDTADTEKVVEQTQEQAAPQETTTEIVTEAEKPSGMSTSPRPKSRPANLAAQAAAAQKPAEAPKPETPKPATPKPETPKPDPADAVANAAAEAAAALAAEAAETPAAPKRPVGPPLTGGEREGMRVAVSQCWNVGAMSTEAMRTKITVGVAMNEDGTPQAGSISLLGFEGGTETGAQSAFEVARRAIIRCGARGFPLPVDKYDHWRNIEMTFDPEQMRFK</sequence>
<dbReference type="KEGG" id="cbak:DA792_12650"/>
<feature type="compositionally biased region" description="Low complexity" evidence="1">
    <location>
        <begin position="224"/>
        <end position="234"/>
    </location>
</feature>